<accession>A0ABT0HGF9</accession>
<dbReference type="InterPro" id="IPR015947">
    <property type="entry name" value="PUA-like_sf"/>
</dbReference>
<dbReference type="InterPro" id="IPR036987">
    <property type="entry name" value="SRA-YDG_sf"/>
</dbReference>
<dbReference type="Gene3D" id="2.30.280.10">
    <property type="entry name" value="SRA-YDG"/>
    <property type="match status" value="1"/>
</dbReference>
<dbReference type="PANTHER" id="PTHR14140">
    <property type="entry name" value="E3 UBIQUITIN-PROTEIN LIGASE UHRF-RELATED"/>
    <property type="match status" value="1"/>
</dbReference>
<keyword evidence="3" id="KW-1185">Reference proteome</keyword>
<comment type="caution">
    <text evidence="2">The sequence shown here is derived from an EMBL/GenBank/DDBJ whole genome shotgun (WGS) entry which is preliminary data.</text>
</comment>
<sequence>MDRIFGEITGIPEGSEFENRFYLSQYGIHRPLQAGISGSQTEGADSIVLSGGYEDDEDNGDEIIYTGHGGRSQVTGLQVSDQTLSRQNLALALNCQRGLPVRVIRGYNHNSPYSPSVGYRYDGLYRVDSYWREKGLSGFFVWRFRLIKIKPLSDANQVSEEQPTYGQTQRVDTSVSRIVRDSQLSRFIKELYGYHCQVCQHTIETNIGPYAEAAHIRPLGRPHDGPDVLTNLLCLCPNHHVMFDFGGFSIADDLSLLGVKGKLYNHKSHVVGIEYLQYHRQHFFSREVGV</sequence>
<dbReference type="InterPro" id="IPR045134">
    <property type="entry name" value="UHRF1/2-like"/>
</dbReference>
<evidence type="ECO:0000313" key="3">
    <source>
        <dbReference type="Proteomes" id="UP001202180"/>
    </source>
</evidence>
<dbReference type="Proteomes" id="UP001202180">
    <property type="component" value="Unassembled WGS sequence"/>
</dbReference>
<dbReference type="SUPFAM" id="SSF88697">
    <property type="entry name" value="PUA domain-like"/>
    <property type="match status" value="1"/>
</dbReference>
<dbReference type="SMART" id="SM00466">
    <property type="entry name" value="SRA"/>
    <property type="match status" value="1"/>
</dbReference>
<dbReference type="RefSeq" id="WP_248475484.1">
    <property type="nucleotide sequence ID" value="NZ_JALPRF010000001.1"/>
</dbReference>
<evidence type="ECO:0000313" key="2">
    <source>
        <dbReference type="EMBL" id="MCK8490700.1"/>
    </source>
</evidence>
<gene>
    <name evidence="2" type="ORF">M0L20_02480</name>
</gene>
<proteinExistence type="predicted"/>
<dbReference type="InterPro" id="IPR003105">
    <property type="entry name" value="SRA_YDG"/>
</dbReference>
<organism evidence="2 3">
    <name type="scientific">Spirosoma liriopis</name>
    <dbReference type="NCBI Taxonomy" id="2937440"/>
    <lineage>
        <taxon>Bacteria</taxon>
        <taxon>Pseudomonadati</taxon>
        <taxon>Bacteroidota</taxon>
        <taxon>Cytophagia</taxon>
        <taxon>Cytophagales</taxon>
        <taxon>Cytophagaceae</taxon>
        <taxon>Spirosoma</taxon>
    </lineage>
</organism>
<dbReference type="Pfam" id="PF02182">
    <property type="entry name" value="SAD_SRA"/>
    <property type="match status" value="1"/>
</dbReference>
<keyword evidence="2" id="KW-0255">Endonuclease</keyword>
<keyword evidence="2" id="KW-0540">Nuclease</keyword>
<dbReference type="PANTHER" id="PTHR14140:SF27">
    <property type="entry name" value="OS04G0289800 PROTEIN"/>
    <property type="match status" value="1"/>
</dbReference>
<reference evidence="2 3" key="1">
    <citation type="submission" date="2022-04" db="EMBL/GenBank/DDBJ databases">
        <title>Spirosoma sp. strain RP8 genome sequencing and assembly.</title>
        <authorList>
            <person name="Jung Y."/>
        </authorList>
    </citation>
    <scope>NUCLEOTIDE SEQUENCE [LARGE SCALE GENOMIC DNA]</scope>
    <source>
        <strain evidence="2 3">RP8</strain>
    </source>
</reference>
<dbReference type="CDD" id="cd00085">
    <property type="entry name" value="HNHc"/>
    <property type="match status" value="1"/>
</dbReference>
<name>A0ABT0HGF9_9BACT</name>
<dbReference type="Pfam" id="PF13391">
    <property type="entry name" value="HNH_2"/>
    <property type="match status" value="1"/>
</dbReference>
<dbReference type="InterPro" id="IPR003615">
    <property type="entry name" value="HNH_nuc"/>
</dbReference>
<dbReference type="PROSITE" id="PS51015">
    <property type="entry name" value="YDG"/>
    <property type="match status" value="1"/>
</dbReference>
<feature type="domain" description="YDG" evidence="1">
    <location>
        <begin position="6"/>
        <end position="148"/>
    </location>
</feature>
<dbReference type="GO" id="GO:0004519">
    <property type="term" value="F:endonuclease activity"/>
    <property type="evidence" value="ECO:0007669"/>
    <property type="project" value="UniProtKB-KW"/>
</dbReference>
<evidence type="ECO:0000259" key="1">
    <source>
        <dbReference type="PROSITE" id="PS51015"/>
    </source>
</evidence>
<protein>
    <submittedName>
        <fullName evidence="2">HNH endonuclease</fullName>
    </submittedName>
</protein>
<dbReference type="EMBL" id="JALPRF010000001">
    <property type="protein sequence ID" value="MCK8490700.1"/>
    <property type="molecule type" value="Genomic_DNA"/>
</dbReference>
<keyword evidence="2" id="KW-0378">Hydrolase</keyword>
<dbReference type="Gene3D" id="1.10.30.50">
    <property type="match status" value="1"/>
</dbReference>